<feature type="region of interest" description="Disordered" evidence="4">
    <location>
        <begin position="254"/>
        <end position="274"/>
    </location>
</feature>
<organism evidence="5 6">
    <name type="scientific">Penicillium alfredii</name>
    <dbReference type="NCBI Taxonomy" id="1506179"/>
    <lineage>
        <taxon>Eukaryota</taxon>
        <taxon>Fungi</taxon>
        <taxon>Dikarya</taxon>
        <taxon>Ascomycota</taxon>
        <taxon>Pezizomycotina</taxon>
        <taxon>Eurotiomycetes</taxon>
        <taxon>Eurotiomycetidae</taxon>
        <taxon>Eurotiales</taxon>
        <taxon>Aspergillaceae</taxon>
        <taxon>Penicillium</taxon>
    </lineage>
</organism>
<dbReference type="GO" id="GO:0000182">
    <property type="term" value="F:rDNA binding"/>
    <property type="evidence" value="ECO:0007669"/>
    <property type="project" value="TreeGrafter"/>
</dbReference>
<dbReference type="RefSeq" id="XP_056512448.1">
    <property type="nucleotide sequence ID" value="XM_056654421.1"/>
</dbReference>
<dbReference type="AlphaFoldDB" id="A0A9W9FKI5"/>
<protein>
    <recommendedName>
        <fullName evidence="7">DNA polymerase V</fullName>
    </recommendedName>
</protein>
<dbReference type="Proteomes" id="UP001141434">
    <property type="component" value="Unassembled WGS sequence"/>
</dbReference>
<evidence type="ECO:0000256" key="4">
    <source>
        <dbReference type="SAM" id="MobiDB-lite"/>
    </source>
</evidence>
<name>A0A9W9FKI5_9EURO</name>
<dbReference type="PANTHER" id="PTHR13213">
    <property type="entry name" value="MYB-BINDING PROTEIN 1A FAMILY MEMBER"/>
    <property type="match status" value="1"/>
</dbReference>
<keyword evidence="3" id="KW-0539">Nucleus</keyword>
<gene>
    <name evidence="5" type="ORF">NUU61_003839</name>
</gene>
<dbReference type="GO" id="GO:0006355">
    <property type="term" value="P:regulation of DNA-templated transcription"/>
    <property type="evidence" value="ECO:0007669"/>
    <property type="project" value="InterPro"/>
</dbReference>
<evidence type="ECO:0000313" key="6">
    <source>
        <dbReference type="Proteomes" id="UP001141434"/>
    </source>
</evidence>
<dbReference type="PANTHER" id="PTHR13213:SF2">
    <property type="entry name" value="MYB-BINDING PROTEIN 1A"/>
    <property type="match status" value="1"/>
</dbReference>
<dbReference type="SUPFAM" id="SSF48371">
    <property type="entry name" value="ARM repeat"/>
    <property type="match status" value="1"/>
</dbReference>
<accession>A0A9W9FKI5</accession>
<dbReference type="InterPro" id="IPR016024">
    <property type="entry name" value="ARM-type_fold"/>
</dbReference>
<dbReference type="Pfam" id="PF04931">
    <property type="entry name" value="DNA_pol_phi"/>
    <property type="match status" value="1"/>
</dbReference>
<evidence type="ECO:0008006" key="7">
    <source>
        <dbReference type="Google" id="ProtNLM"/>
    </source>
</evidence>
<reference evidence="5" key="2">
    <citation type="journal article" date="2023" name="IMA Fungus">
        <title>Comparative genomic study of the Penicillium genus elucidates a diverse pangenome and 15 lateral gene transfer events.</title>
        <authorList>
            <person name="Petersen C."/>
            <person name="Sorensen T."/>
            <person name="Nielsen M.R."/>
            <person name="Sondergaard T.E."/>
            <person name="Sorensen J.L."/>
            <person name="Fitzpatrick D.A."/>
            <person name="Frisvad J.C."/>
            <person name="Nielsen K.L."/>
        </authorList>
    </citation>
    <scope>NUCLEOTIDE SEQUENCE</scope>
    <source>
        <strain evidence="5">IBT 34128</strain>
    </source>
</reference>
<feature type="region of interest" description="Disordered" evidence="4">
    <location>
        <begin position="703"/>
        <end position="771"/>
    </location>
</feature>
<feature type="compositionally biased region" description="Acidic residues" evidence="4">
    <location>
        <begin position="752"/>
        <end position="771"/>
    </location>
</feature>
<evidence type="ECO:0000256" key="2">
    <source>
        <dbReference type="ARBA" id="ARBA00006809"/>
    </source>
</evidence>
<reference evidence="5" key="1">
    <citation type="submission" date="2022-11" db="EMBL/GenBank/DDBJ databases">
        <authorList>
            <person name="Petersen C."/>
        </authorList>
    </citation>
    <scope>NUCLEOTIDE SEQUENCE</scope>
    <source>
        <strain evidence="5">IBT 34128</strain>
    </source>
</reference>
<dbReference type="OrthoDB" id="342531at2759"/>
<comment type="subcellular location">
    <subcellularLocation>
        <location evidence="1">Nucleus</location>
    </subcellularLocation>
</comment>
<dbReference type="EMBL" id="JAPMSZ010000005">
    <property type="protein sequence ID" value="KAJ5101617.1"/>
    <property type="molecule type" value="Genomic_DNA"/>
</dbReference>
<dbReference type="GO" id="GO:0005730">
    <property type="term" value="C:nucleolus"/>
    <property type="evidence" value="ECO:0007669"/>
    <property type="project" value="InterPro"/>
</dbReference>
<evidence type="ECO:0000256" key="1">
    <source>
        <dbReference type="ARBA" id="ARBA00004123"/>
    </source>
</evidence>
<evidence type="ECO:0000313" key="5">
    <source>
        <dbReference type="EMBL" id="KAJ5101617.1"/>
    </source>
</evidence>
<sequence length="1003" mass="110861">MAPPQAGSKKRRREPANVDVKLVEIYEDLASEKDEIRLKAAQALVSQFTPDKSPADEQIKKALQRLFRGLCSSRKAARIGFSIALTEVLTQIFSAPRESTQFGLSDALQIWESQSNSSGSESGQEQRDHVFGRLFGAEAIIKSSVLFQPAVPFTQWTKVLDLVFELSQKKPWIREECGWIVYRCVYDLSSRKMNAKFAEAALERLCSHDLARSPEGVAIWLAAKDMFPTAEFPSKAWKHDDPLDTKERNSLSKIMKESSAADSEDDNQAKNAKSSGVWNSKLHFAWDAVLSRTSDGSPKSKTSKSSRLSFADFWTEVVDNGLFASASSDERKYWGFLLFVKVLNEGSPQQASHVFTKNLVRCLMNQLAVEDRYLHRMAVKASKAIQGRVSKEPGFAAPAVRGLMATSGTVNFDQATKTKTVEKIVAEASAEALKEIVPLFEQLMRRPGTSDEKAAASSRQFLAGLLLTTVRSKASTTGDSADELQPVLEQILFIFVRFAYFTDSGNSSTAPEPAVTQPTQELLRNRINSCLNSLLASQKYAATLPYAVVRQIRDAVKSGEYGKFIIEMDDTLQNSVKTAFKSLKKLSSKEKKGETSGVAAFKLLYSMTILQVYSGDADAVSMLDELEFCYSKFLGDQDSKKGDTSDASDALVEILLSFASKQSQLFRRMSEQVFGAFADQVTENGLESLISILEAKESLAGQQEMFEEQDEGEDEEEDDEKDEDAEMIDADELDSDVEVVEADGGSDGSDSSNDDDDHDDDDEKEGEGEGEDALEVAAFEAKLAAALGTHRADQDLNAAESDSDADMNDDEMEQVDAQLAQVFRARKQVASQRQDKKDARENMINFKNRVLDLLEIFVKKSHSRLLALDLLLPLLRLARRSTVKQIANKANAVLREYTKLCKGSAVPPINGSDEAKPVWELLRSVHKEAGHSGPPMHATACSQASLLVVKVLVAHDKKAIAHVVDVYAATRKEQLGSTKCHVQPTFFTDWNNWCVSASKQLKN</sequence>
<dbReference type="GeneID" id="81393589"/>
<keyword evidence="6" id="KW-1185">Reference proteome</keyword>
<feature type="compositionally biased region" description="Acidic residues" evidence="4">
    <location>
        <begin position="705"/>
        <end position="741"/>
    </location>
</feature>
<comment type="similarity">
    <text evidence="2">Belongs to the MYBBP1A family.</text>
</comment>
<comment type="caution">
    <text evidence="5">The sequence shown here is derived from an EMBL/GenBank/DDBJ whole genome shotgun (WGS) entry which is preliminary data.</text>
</comment>
<dbReference type="InterPro" id="IPR007015">
    <property type="entry name" value="DNA_pol_V/MYBBP1A"/>
</dbReference>
<proteinExistence type="inferred from homology"/>
<evidence type="ECO:0000256" key="3">
    <source>
        <dbReference type="ARBA" id="ARBA00023242"/>
    </source>
</evidence>